<keyword evidence="1" id="KW-1133">Transmembrane helix</keyword>
<accession>A0AAV3TAV7</accession>
<dbReference type="EMBL" id="BAAADV010000003">
    <property type="protein sequence ID" value="GAA0672582.1"/>
    <property type="molecule type" value="Genomic_DNA"/>
</dbReference>
<feature type="transmembrane region" description="Helical" evidence="1">
    <location>
        <begin position="88"/>
        <end position="111"/>
    </location>
</feature>
<dbReference type="PIRSF" id="PIRSF038959">
    <property type="entry name" value="SdpI"/>
    <property type="match status" value="1"/>
</dbReference>
<evidence type="ECO:0000313" key="3">
    <source>
        <dbReference type="EMBL" id="GAA0672582.1"/>
    </source>
</evidence>
<dbReference type="Pfam" id="PF07853">
    <property type="entry name" value="DUF1648"/>
    <property type="match status" value="1"/>
</dbReference>
<dbReference type="RefSeq" id="WP_343773775.1">
    <property type="nucleotide sequence ID" value="NZ_BAAADV010000003.1"/>
</dbReference>
<protein>
    <submittedName>
        <fullName evidence="3">SdpI family protein</fullName>
    </submittedName>
</protein>
<feature type="transmembrane region" description="Helical" evidence="1">
    <location>
        <begin position="46"/>
        <end position="67"/>
    </location>
</feature>
<feature type="transmembrane region" description="Helical" evidence="1">
    <location>
        <begin position="184"/>
        <end position="208"/>
    </location>
</feature>
<dbReference type="InterPro" id="IPR026272">
    <property type="entry name" value="SdpI"/>
</dbReference>
<dbReference type="PANTHER" id="PTHR37810:SF5">
    <property type="entry name" value="IMMUNITY PROTEIN SDPI"/>
    <property type="match status" value="1"/>
</dbReference>
<feature type="domain" description="DUF1648" evidence="2">
    <location>
        <begin position="13"/>
        <end position="59"/>
    </location>
</feature>
<sequence length="213" mass="22576">MNARRRLAATVALVGAAALASAAVYGDLPAEMAIHWGPAGDADGWASRPVGAFGLPALMAALAALLWSVPRFDPLGENYESFRPTYDWFVVAALAFLAYVHGIVLATNLGVDVSMTRALVPATAALYYGAGVLLERAEPNWFVGIRNPWTLSDERVWDRTHEKGAALFKGAAVLTLGGVVAGEYAFAFLVGPLLLAAVATTAYSYWAYSKLPS</sequence>
<evidence type="ECO:0000313" key="4">
    <source>
        <dbReference type="Proteomes" id="UP001500420"/>
    </source>
</evidence>
<proteinExistence type="predicted"/>
<dbReference type="PANTHER" id="PTHR37810">
    <property type="entry name" value="IMMUNITY PROTEIN SDPI"/>
    <property type="match status" value="1"/>
</dbReference>
<evidence type="ECO:0000256" key="1">
    <source>
        <dbReference type="SAM" id="Phobius"/>
    </source>
</evidence>
<dbReference type="GO" id="GO:0009636">
    <property type="term" value="P:response to toxic substance"/>
    <property type="evidence" value="ECO:0007669"/>
    <property type="project" value="TreeGrafter"/>
</dbReference>
<dbReference type="Proteomes" id="UP001500420">
    <property type="component" value="Unassembled WGS sequence"/>
</dbReference>
<gene>
    <name evidence="3" type="ORF">GCM10009020_19160</name>
</gene>
<organism evidence="3 4">
    <name type="scientific">Natronoarchaeum mannanilyticum</name>
    <dbReference type="NCBI Taxonomy" id="926360"/>
    <lineage>
        <taxon>Archaea</taxon>
        <taxon>Methanobacteriati</taxon>
        <taxon>Methanobacteriota</taxon>
        <taxon>Stenosarchaea group</taxon>
        <taxon>Halobacteria</taxon>
        <taxon>Halobacteriales</taxon>
        <taxon>Natronoarchaeaceae</taxon>
    </lineage>
</organism>
<evidence type="ECO:0000259" key="2">
    <source>
        <dbReference type="Pfam" id="PF07853"/>
    </source>
</evidence>
<dbReference type="Pfam" id="PF13630">
    <property type="entry name" value="SdpI"/>
    <property type="match status" value="1"/>
</dbReference>
<keyword evidence="1" id="KW-0472">Membrane</keyword>
<name>A0AAV3TAV7_9EURY</name>
<dbReference type="InterPro" id="IPR012867">
    <property type="entry name" value="DUF1648"/>
</dbReference>
<comment type="caution">
    <text evidence="3">The sequence shown here is derived from an EMBL/GenBank/DDBJ whole genome shotgun (WGS) entry which is preliminary data.</text>
</comment>
<dbReference type="InterPro" id="IPR025962">
    <property type="entry name" value="SdpI/YhfL"/>
</dbReference>
<reference evidence="3 4" key="1">
    <citation type="journal article" date="2019" name="Int. J. Syst. Evol. Microbiol.">
        <title>The Global Catalogue of Microorganisms (GCM) 10K type strain sequencing project: providing services to taxonomists for standard genome sequencing and annotation.</title>
        <authorList>
            <consortium name="The Broad Institute Genomics Platform"/>
            <consortium name="The Broad Institute Genome Sequencing Center for Infectious Disease"/>
            <person name="Wu L."/>
            <person name="Ma J."/>
        </authorList>
    </citation>
    <scope>NUCLEOTIDE SEQUENCE [LARGE SCALE GENOMIC DNA]</scope>
    <source>
        <strain evidence="3 4">JCM 16328</strain>
    </source>
</reference>
<keyword evidence="1" id="KW-0812">Transmembrane</keyword>
<dbReference type="AlphaFoldDB" id="A0AAV3TAV7"/>
<keyword evidence="4" id="KW-1185">Reference proteome</keyword>